<evidence type="ECO:0000313" key="4">
    <source>
        <dbReference type="EMBL" id="KEO52269.1"/>
    </source>
</evidence>
<dbReference type="STRING" id="1353528.DT23_08260"/>
<dbReference type="SUPFAM" id="SSF52172">
    <property type="entry name" value="CheY-like"/>
    <property type="match status" value="1"/>
</dbReference>
<dbReference type="eggNOG" id="COG3437">
    <property type="taxonomic scope" value="Bacteria"/>
</dbReference>
<feature type="domain" description="Response regulatory" evidence="3">
    <location>
        <begin position="22"/>
        <end position="138"/>
    </location>
</feature>
<dbReference type="Gene3D" id="3.60.40.10">
    <property type="entry name" value="PPM-type phosphatase domain"/>
    <property type="match status" value="1"/>
</dbReference>
<evidence type="ECO:0000259" key="3">
    <source>
        <dbReference type="PROSITE" id="PS50110"/>
    </source>
</evidence>
<comment type="caution">
    <text evidence="4">The sequence shown here is derived from an EMBL/GenBank/DDBJ whole genome shotgun (WGS) entry which is preliminary data.</text>
</comment>
<evidence type="ECO:0000256" key="1">
    <source>
        <dbReference type="ARBA" id="ARBA00022801"/>
    </source>
</evidence>
<dbReference type="PROSITE" id="PS50110">
    <property type="entry name" value="RESPONSE_REGULATORY"/>
    <property type="match status" value="1"/>
</dbReference>
<dbReference type="eggNOG" id="COG2208">
    <property type="taxonomic scope" value="Bacteria"/>
</dbReference>
<dbReference type="GO" id="GO:0000160">
    <property type="term" value="P:phosphorelay signal transduction system"/>
    <property type="evidence" value="ECO:0007669"/>
    <property type="project" value="InterPro"/>
</dbReference>
<dbReference type="OrthoDB" id="9811749at2"/>
<dbReference type="InterPro" id="IPR001932">
    <property type="entry name" value="PPM-type_phosphatase-like_dom"/>
</dbReference>
<dbReference type="CDD" id="cd17574">
    <property type="entry name" value="REC_OmpR"/>
    <property type="match status" value="1"/>
</dbReference>
<evidence type="ECO:0000313" key="5">
    <source>
        <dbReference type="Proteomes" id="UP000027471"/>
    </source>
</evidence>
<dbReference type="GO" id="GO:0016791">
    <property type="term" value="F:phosphatase activity"/>
    <property type="evidence" value="ECO:0007669"/>
    <property type="project" value="TreeGrafter"/>
</dbReference>
<protein>
    <recommendedName>
        <fullName evidence="3">Response regulatory domain-containing protein</fullName>
    </recommendedName>
</protein>
<dbReference type="InterPro" id="IPR036457">
    <property type="entry name" value="PPM-type-like_dom_sf"/>
</dbReference>
<accession>A0A074J6T3</accession>
<dbReference type="SMART" id="SM00448">
    <property type="entry name" value="REC"/>
    <property type="match status" value="1"/>
</dbReference>
<gene>
    <name evidence="4" type="ORF">DT23_08260</name>
</gene>
<dbReference type="PANTHER" id="PTHR43156:SF2">
    <property type="entry name" value="STAGE II SPORULATION PROTEIN E"/>
    <property type="match status" value="1"/>
</dbReference>
<dbReference type="InterPro" id="IPR011006">
    <property type="entry name" value="CheY-like_superfamily"/>
</dbReference>
<evidence type="ECO:0000256" key="2">
    <source>
        <dbReference type="PROSITE-ProRule" id="PRU00169"/>
    </source>
</evidence>
<keyword evidence="1" id="KW-0378">Hydrolase</keyword>
<keyword evidence="2" id="KW-0597">Phosphoprotein</keyword>
<feature type="modified residue" description="4-aspartylphosphate" evidence="2">
    <location>
        <position position="71"/>
    </location>
</feature>
<keyword evidence="5" id="KW-1185">Reference proteome</keyword>
<dbReference type="AlphaFoldDB" id="A0A074J6T3"/>
<dbReference type="Gene3D" id="3.40.50.2300">
    <property type="match status" value="1"/>
</dbReference>
<dbReference type="PANTHER" id="PTHR43156">
    <property type="entry name" value="STAGE II SPORULATION PROTEIN E-RELATED"/>
    <property type="match status" value="1"/>
</dbReference>
<dbReference type="EMBL" id="AUNB01000084">
    <property type="protein sequence ID" value="KEO52269.1"/>
    <property type="molecule type" value="Genomic_DNA"/>
</dbReference>
<dbReference type="InterPro" id="IPR052016">
    <property type="entry name" value="Bact_Sigma-Reg"/>
</dbReference>
<dbReference type="Pfam" id="PF00072">
    <property type="entry name" value="Response_reg"/>
    <property type="match status" value="1"/>
</dbReference>
<name>A0A074J6T3_9RHOB</name>
<dbReference type="InterPro" id="IPR001789">
    <property type="entry name" value="Sig_transdc_resp-reg_receiver"/>
</dbReference>
<reference evidence="4 5" key="1">
    <citation type="journal article" date="2015" name="Antonie Van Leeuwenhoek">
        <title>Thioclava indica sp. nov., isolated from surface seawater of the Indian Ocean.</title>
        <authorList>
            <person name="Liu Y."/>
            <person name="Lai Q."/>
            <person name="Du J."/>
            <person name="Xu H."/>
            <person name="Jiang L."/>
            <person name="Shao Z."/>
        </authorList>
    </citation>
    <scope>NUCLEOTIDE SEQUENCE [LARGE SCALE GENOMIC DNA]</scope>
    <source>
        <strain evidence="4 5">DT23-4</strain>
    </source>
</reference>
<dbReference type="SMART" id="SM00331">
    <property type="entry name" value="PP2C_SIG"/>
    <property type="match status" value="1"/>
</dbReference>
<proteinExistence type="predicted"/>
<dbReference type="Proteomes" id="UP000027471">
    <property type="component" value="Unassembled WGS sequence"/>
</dbReference>
<sequence length="430" mass="47351">MSLALKHQIAADPRLHETVPRRVLVVDDSRMQRRILSAQLSRSGYEVMEAASAEEALPICAKCEPDIVISDWMMDGMNGPDFCRAFRQMTRSSYGYFILLTSKTDKTDVSHGLESGADDFLSKPVNGDELRARLVAGRRVLAMQEELSAKNTLLRASQDAIERDLQEARKLQQSLVRERHRCFGSAEVALMLRPAGHVGGDLVGFFQINARRVGLYGIDVSGHGITSAVMMARLAGYLSGAVPAQNIAMVESEFGIYEGRPPAELAEMLNDLVLEEMQTESYFTLVYADVDLVTGQVELVQAGHPYPVVQRRSGQIEFLGEGGLPIGLIPGARYEAVRTVVGPGDRLILLSDGMTEATNQSGEMIDPDGLSAIFAKFTRLRGRAFLDAVFWDLEDYTAGQMEDDVSAVIFSFDGEKTYRNQGSRKASRDL</sequence>
<organism evidence="4 5">
    <name type="scientific">Thioclava indica</name>
    <dbReference type="NCBI Taxonomy" id="1353528"/>
    <lineage>
        <taxon>Bacteria</taxon>
        <taxon>Pseudomonadati</taxon>
        <taxon>Pseudomonadota</taxon>
        <taxon>Alphaproteobacteria</taxon>
        <taxon>Rhodobacterales</taxon>
        <taxon>Paracoccaceae</taxon>
        <taxon>Thioclava</taxon>
    </lineage>
</organism>
<dbReference type="RefSeq" id="WP_051697396.1">
    <property type="nucleotide sequence ID" value="NZ_AUNB01000084.1"/>
</dbReference>
<dbReference type="Pfam" id="PF07228">
    <property type="entry name" value="SpoIIE"/>
    <property type="match status" value="1"/>
</dbReference>